<keyword evidence="5" id="KW-1015">Disulfide bond</keyword>
<dbReference type="Proteomes" id="UP001152622">
    <property type="component" value="Chromosome 1"/>
</dbReference>
<evidence type="ECO:0000256" key="9">
    <source>
        <dbReference type="SAM" id="Phobius"/>
    </source>
</evidence>
<dbReference type="InterPro" id="IPR003599">
    <property type="entry name" value="Ig_sub"/>
</dbReference>
<keyword evidence="4 9" id="KW-0472">Membrane</keyword>
<comment type="caution">
    <text evidence="11">The sequence shown here is derived from an EMBL/GenBank/DDBJ whole genome shotgun (WGS) entry which is preliminary data.</text>
</comment>
<dbReference type="PANTHER" id="PTHR10075">
    <property type="entry name" value="BASIGIN RELATED"/>
    <property type="match status" value="1"/>
</dbReference>
<evidence type="ECO:0000256" key="8">
    <source>
        <dbReference type="SAM" id="MobiDB-lite"/>
    </source>
</evidence>
<feature type="domain" description="Ig-like" evidence="10">
    <location>
        <begin position="136"/>
        <end position="224"/>
    </location>
</feature>
<dbReference type="Pfam" id="PF07679">
    <property type="entry name" value="I-set"/>
    <property type="match status" value="1"/>
</dbReference>
<evidence type="ECO:0000256" key="1">
    <source>
        <dbReference type="ARBA" id="ARBA00004236"/>
    </source>
</evidence>
<evidence type="ECO:0000313" key="12">
    <source>
        <dbReference type="Proteomes" id="UP001152622"/>
    </source>
</evidence>
<dbReference type="InterPro" id="IPR036179">
    <property type="entry name" value="Ig-like_dom_sf"/>
</dbReference>
<keyword evidence="9" id="KW-1133">Transmembrane helix</keyword>
<feature type="compositionally biased region" description="Basic and acidic residues" evidence="8">
    <location>
        <begin position="241"/>
        <end position="254"/>
    </location>
</feature>
<feature type="region of interest" description="Disordered" evidence="8">
    <location>
        <begin position="227"/>
        <end position="285"/>
    </location>
</feature>
<dbReference type="OrthoDB" id="9448246at2759"/>
<feature type="region of interest" description="Disordered" evidence="8">
    <location>
        <begin position="497"/>
        <end position="535"/>
    </location>
</feature>
<feature type="compositionally biased region" description="Polar residues" evidence="8">
    <location>
        <begin position="380"/>
        <end position="396"/>
    </location>
</feature>
<dbReference type="SMART" id="SM00409">
    <property type="entry name" value="IG"/>
    <property type="match status" value="2"/>
</dbReference>
<evidence type="ECO:0000256" key="3">
    <source>
        <dbReference type="ARBA" id="ARBA00022737"/>
    </source>
</evidence>
<dbReference type="GO" id="GO:0007156">
    <property type="term" value="P:homophilic cell adhesion via plasma membrane adhesion molecules"/>
    <property type="evidence" value="ECO:0007669"/>
    <property type="project" value="TreeGrafter"/>
</dbReference>
<feature type="transmembrane region" description="Helical" evidence="9">
    <location>
        <begin position="414"/>
        <end position="435"/>
    </location>
</feature>
<dbReference type="GO" id="GO:0030424">
    <property type="term" value="C:axon"/>
    <property type="evidence" value="ECO:0007669"/>
    <property type="project" value="TreeGrafter"/>
</dbReference>
<dbReference type="InterPro" id="IPR013106">
    <property type="entry name" value="Ig_V-set"/>
</dbReference>
<evidence type="ECO:0000259" key="10">
    <source>
        <dbReference type="PROSITE" id="PS50835"/>
    </source>
</evidence>
<feature type="domain" description="Ig-like" evidence="10">
    <location>
        <begin position="28"/>
        <end position="124"/>
    </location>
</feature>
<dbReference type="GO" id="GO:0007411">
    <property type="term" value="P:axon guidance"/>
    <property type="evidence" value="ECO:0007669"/>
    <property type="project" value="TreeGrafter"/>
</dbReference>
<dbReference type="InterPro" id="IPR013098">
    <property type="entry name" value="Ig_I-set"/>
</dbReference>
<keyword evidence="6" id="KW-0325">Glycoprotein</keyword>
<dbReference type="InterPro" id="IPR007110">
    <property type="entry name" value="Ig-like_dom"/>
</dbReference>
<gene>
    <name evidence="11" type="ORF">SKAU_G00011260</name>
</gene>
<dbReference type="SMART" id="SM00406">
    <property type="entry name" value="IGv"/>
    <property type="match status" value="1"/>
</dbReference>
<feature type="compositionally biased region" description="Polar residues" evidence="8">
    <location>
        <begin position="621"/>
        <end position="642"/>
    </location>
</feature>
<sequence>MQKERTSKDTATTREMLCPFGVIILSFPLCICSAIAEHVMEWNFIQQPNNLTVRRADTVTLTCRPPSSRPPALVSWFKNNRLMNPMPHFSLQPNGDLIFHSVQDKDRGIYFCRASNVHLSKAVSSRKVYLNVLDPPSLQIWPVMVTAPLGSEVRFQCQVSGNPLPSITWSKQGWSVLTGGKVTIGVKNATLYLSSVKSYDEGLYTCEASNVVGRARGTASLRMAAEADPGGFTAGDIEEEPVVKDNRTEQKSNDTSHQQDLVESTNKNFPETTSLPGYSSVPSSVTLQGSRMKENTVPPAVQNLLLVMESRPFLFPSLNADWTPSGLSDSLKNIEELVLKTDRLAEEGWVPTYTAKEQNKNQPTAPAENDEMQLTDCPKRNTSQSPLRNSYDTNSVKPESYPWLPALETHDIPIVVGVCVSLIFIFITMAFYSLVQKNEPAPIGRVAQRNLGLLRGHSGHPEMRRTYENRAFENDVFAVTEQNPSTRSTVLLPSTNSVTMVMDPSPDTSTKQPTRDQTNTAEPDAEPKKDPQDIDYCVDGEHGQCQDAYNTPPPSIRTSQEEGIHTFLTLQTTEPCGTPIHHSVNISHSATPLLLSHCVSLGVTTVAVDVHYYPSHSTAPPFTSTVPELNDSSQLAQSQEYDQTAPKVHYVQRTCL</sequence>
<reference evidence="11" key="1">
    <citation type="journal article" date="2023" name="Science">
        <title>Genome structures resolve the early diversification of teleost fishes.</title>
        <authorList>
            <person name="Parey E."/>
            <person name="Louis A."/>
            <person name="Montfort J."/>
            <person name="Bouchez O."/>
            <person name="Roques C."/>
            <person name="Iampietro C."/>
            <person name="Lluch J."/>
            <person name="Castinel A."/>
            <person name="Donnadieu C."/>
            <person name="Desvignes T."/>
            <person name="Floi Bucao C."/>
            <person name="Jouanno E."/>
            <person name="Wen M."/>
            <person name="Mejri S."/>
            <person name="Dirks R."/>
            <person name="Jansen H."/>
            <person name="Henkel C."/>
            <person name="Chen W.J."/>
            <person name="Zahm M."/>
            <person name="Cabau C."/>
            <person name="Klopp C."/>
            <person name="Thompson A.W."/>
            <person name="Robinson-Rechavi M."/>
            <person name="Braasch I."/>
            <person name="Lecointre G."/>
            <person name="Bobe J."/>
            <person name="Postlethwait J.H."/>
            <person name="Berthelot C."/>
            <person name="Roest Crollius H."/>
            <person name="Guiguen Y."/>
        </authorList>
    </citation>
    <scope>NUCLEOTIDE SEQUENCE</scope>
    <source>
        <strain evidence="11">WJC10195</strain>
    </source>
</reference>
<keyword evidence="12" id="KW-1185">Reference proteome</keyword>
<protein>
    <recommendedName>
        <fullName evidence="10">Ig-like domain-containing protein</fullName>
    </recommendedName>
</protein>
<feature type="compositionally biased region" description="Polar residues" evidence="8">
    <location>
        <begin position="506"/>
        <end position="521"/>
    </location>
</feature>
<organism evidence="11 12">
    <name type="scientific">Synaphobranchus kaupii</name>
    <name type="common">Kaup's arrowtooth eel</name>
    <dbReference type="NCBI Taxonomy" id="118154"/>
    <lineage>
        <taxon>Eukaryota</taxon>
        <taxon>Metazoa</taxon>
        <taxon>Chordata</taxon>
        <taxon>Craniata</taxon>
        <taxon>Vertebrata</taxon>
        <taxon>Euteleostomi</taxon>
        <taxon>Actinopterygii</taxon>
        <taxon>Neopterygii</taxon>
        <taxon>Teleostei</taxon>
        <taxon>Anguilliformes</taxon>
        <taxon>Synaphobranchidae</taxon>
        <taxon>Synaphobranchus</taxon>
    </lineage>
</organism>
<dbReference type="FunFam" id="2.60.40.10:FF:000005">
    <property type="entry name" value="Neuronal cell adhesion molecule"/>
    <property type="match status" value="1"/>
</dbReference>
<dbReference type="PROSITE" id="PS50835">
    <property type="entry name" value="IG_LIKE"/>
    <property type="match status" value="2"/>
</dbReference>
<dbReference type="GO" id="GO:0098632">
    <property type="term" value="F:cell-cell adhesion mediator activity"/>
    <property type="evidence" value="ECO:0007669"/>
    <property type="project" value="TreeGrafter"/>
</dbReference>
<feature type="region of interest" description="Disordered" evidence="8">
    <location>
        <begin position="621"/>
        <end position="643"/>
    </location>
</feature>
<dbReference type="PANTHER" id="PTHR10075:SF103">
    <property type="entry name" value="ROUNDABOUT HOMOLOG 4"/>
    <property type="match status" value="1"/>
</dbReference>
<keyword evidence="2" id="KW-1003">Cell membrane</keyword>
<keyword evidence="7" id="KW-0393">Immunoglobulin domain</keyword>
<comment type="subcellular location">
    <subcellularLocation>
        <location evidence="1">Cell membrane</location>
    </subcellularLocation>
</comment>
<proteinExistence type="predicted"/>
<dbReference type="Gene3D" id="2.60.40.10">
    <property type="entry name" value="Immunoglobulins"/>
    <property type="match status" value="2"/>
</dbReference>
<feature type="region of interest" description="Disordered" evidence="8">
    <location>
        <begin position="352"/>
        <end position="396"/>
    </location>
</feature>
<dbReference type="InterPro" id="IPR013783">
    <property type="entry name" value="Ig-like_fold"/>
</dbReference>
<evidence type="ECO:0000256" key="6">
    <source>
        <dbReference type="ARBA" id="ARBA00023180"/>
    </source>
</evidence>
<evidence type="ECO:0000313" key="11">
    <source>
        <dbReference type="EMBL" id="KAJ8380348.1"/>
    </source>
</evidence>
<evidence type="ECO:0000256" key="4">
    <source>
        <dbReference type="ARBA" id="ARBA00023136"/>
    </source>
</evidence>
<dbReference type="AlphaFoldDB" id="A0A9Q1GB22"/>
<evidence type="ECO:0000256" key="2">
    <source>
        <dbReference type="ARBA" id="ARBA00022475"/>
    </source>
</evidence>
<dbReference type="EMBL" id="JAINUF010000001">
    <property type="protein sequence ID" value="KAJ8380348.1"/>
    <property type="molecule type" value="Genomic_DNA"/>
</dbReference>
<dbReference type="Pfam" id="PF13927">
    <property type="entry name" value="Ig_3"/>
    <property type="match status" value="1"/>
</dbReference>
<keyword evidence="9" id="KW-0812">Transmembrane</keyword>
<feature type="compositionally biased region" description="Polar residues" evidence="8">
    <location>
        <begin position="255"/>
        <end position="285"/>
    </location>
</feature>
<dbReference type="SMART" id="SM00408">
    <property type="entry name" value="IGc2"/>
    <property type="match status" value="2"/>
</dbReference>
<evidence type="ECO:0000256" key="7">
    <source>
        <dbReference type="ARBA" id="ARBA00023319"/>
    </source>
</evidence>
<evidence type="ECO:0000256" key="5">
    <source>
        <dbReference type="ARBA" id="ARBA00023157"/>
    </source>
</evidence>
<dbReference type="GO" id="GO:0070593">
    <property type="term" value="P:dendrite self-avoidance"/>
    <property type="evidence" value="ECO:0007669"/>
    <property type="project" value="TreeGrafter"/>
</dbReference>
<dbReference type="SUPFAM" id="SSF48726">
    <property type="entry name" value="Immunoglobulin"/>
    <property type="match status" value="2"/>
</dbReference>
<dbReference type="InterPro" id="IPR003598">
    <property type="entry name" value="Ig_sub2"/>
</dbReference>
<accession>A0A9Q1GB22</accession>
<dbReference type="GO" id="GO:0005886">
    <property type="term" value="C:plasma membrane"/>
    <property type="evidence" value="ECO:0007669"/>
    <property type="project" value="UniProtKB-SubCell"/>
</dbReference>
<name>A0A9Q1GB22_SYNKA</name>
<keyword evidence="3" id="KW-0677">Repeat</keyword>
<dbReference type="CDD" id="cd00096">
    <property type="entry name" value="Ig"/>
    <property type="match status" value="1"/>
</dbReference>